<dbReference type="EMBL" id="KK105422">
    <property type="protein sequence ID" value="KIY92665.1"/>
    <property type="molecule type" value="Genomic_DNA"/>
</dbReference>
<proteinExistence type="predicted"/>
<dbReference type="AlphaFoldDB" id="A0A0D2MBG6"/>
<feature type="non-terminal residue" evidence="1">
    <location>
        <position position="99"/>
    </location>
</feature>
<dbReference type="KEGG" id="mng:MNEG_15299"/>
<organism evidence="1 2">
    <name type="scientific">Monoraphidium neglectum</name>
    <dbReference type="NCBI Taxonomy" id="145388"/>
    <lineage>
        <taxon>Eukaryota</taxon>
        <taxon>Viridiplantae</taxon>
        <taxon>Chlorophyta</taxon>
        <taxon>core chlorophytes</taxon>
        <taxon>Chlorophyceae</taxon>
        <taxon>CS clade</taxon>
        <taxon>Sphaeropleales</taxon>
        <taxon>Selenastraceae</taxon>
        <taxon>Monoraphidium</taxon>
    </lineage>
</organism>
<dbReference type="GeneID" id="25732946"/>
<accession>A0A0D2MBG6</accession>
<sequence length="99" mass="10294">MNWARVVDALATLHAGADGKSDGVPYIEAVRTVVEELGALEGNPKCSLSIALITDALQSAPSDPGSDHIVHLLARLAAELSQDAPRLEEGSAVHLPCCP</sequence>
<reference evidence="1 2" key="1">
    <citation type="journal article" date="2013" name="BMC Genomics">
        <title>Reconstruction of the lipid metabolism for the microalga Monoraphidium neglectum from its genome sequence reveals characteristics suitable for biofuel production.</title>
        <authorList>
            <person name="Bogen C."/>
            <person name="Al-Dilaimi A."/>
            <person name="Albersmeier A."/>
            <person name="Wichmann J."/>
            <person name="Grundmann M."/>
            <person name="Rupp O."/>
            <person name="Lauersen K.J."/>
            <person name="Blifernez-Klassen O."/>
            <person name="Kalinowski J."/>
            <person name="Goesmann A."/>
            <person name="Mussgnug J.H."/>
            <person name="Kruse O."/>
        </authorList>
    </citation>
    <scope>NUCLEOTIDE SEQUENCE [LARGE SCALE GENOMIC DNA]</scope>
    <source>
        <strain evidence="1 2">SAG 48.87</strain>
    </source>
</reference>
<name>A0A0D2MBG6_9CHLO</name>
<dbReference type="RefSeq" id="XP_013891685.1">
    <property type="nucleotide sequence ID" value="XM_014036231.1"/>
</dbReference>
<protein>
    <submittedName>
        <fullName evidence="1">Uncharacterized protein</fullName>
    </submittedName>
</protein>
<dbReference type="Proteomes" id="UP000054498">
    <property type="component" value="Unassembled WGS sequence"/>
</dbReference>
<keyword evidence="2" id="KW-1185">Reference proteome</keyword>
<gene>
    <name evidence="1" type="ORF">MNEG_15299</name>
</gene>
<evidence type="ECO:0000313" key="2">
    <source>
        <dbReference type="Proteomes" id="UP000054498"/>
    </source>
</evidence>
<evidence type="ECO:0000313" key="1">
    <source>
        <dbReference type="EMBL" id="KIY92665.1"/>
    </source>
</evidence>